<dbReference type="EMBL" id="RSEJ01000009">
    <property type="protein sequence ID" value="NBI52954.1"/>
    <property type="molecule type" value="Genomic_DNA"/>
</dbReference>
<evidence type="ECO:0000259" key="8">
    <source>
        <dbReference type="Pfam" id="PF01757"/>
    </source>
</evidence>
<feature type="domain" description="Acyltransferase 3" evidence="8">
    <location>
        <begin position="5"/>
        <end position="313"/>
    </location>
</feature>
<keyword evidence="3" id="KW-1003">Cell membrane</keyword>
<dbReference type="PANTHER" id="PTHR40074">
    <property type="entry name" value="O-ACETYLTRANSFERASE WECH"/>
    <property type="match status" value="1"/>
</dbReference>
<proteinExistence type="inferred from homology"/>
<keyword evidence="4 7" id="KW-0812">Transmembrane</keyword>
<feature type="transmembrane region" description="Helical" evidence="7">
    <location>
        <begin position="260"/>
        <end position="278"/>
    </location>
</feature>
<evidence type="ECO:0000313" key="10">
    <source>
        <dbReference type="Proteomes" id="UP000738517"/>
    </source>
</evidence>
<evidence type="ECO:0000256" key="7">
    <source>
        <dbReference type="SAM" id="Phobius"/>
    </source>
</evidence>
<comment type="subcellular location">
    <subcellularLocation>
        <location evidence="1">Cell membrane</location>
        <topology evidence="1">Multi-pass membrane protein</topology>
    </subcellularLocation>
</comment>
<keyword evidence="5 7" id="KW-1133">Transmembrane helix</keyword>
<dbReference type="RefSeq" id="WP_160650653.1">
    <property type="nucleotide sequence ID" value="NZ_RSEJ01000009.1"/>
</dbReference>
<dbReference type="InterPro" id="IPR002656">
    <property type="entry name" value="Acyl_transf_3_dom"/>
</dbReference>
<organism evidence="9 10">
    <name type="scientific">Photobacterium alginatilyticum</name>
    <dbReference type="NCBI Taxonomy" id="1775171"/>
    <lineage>
        <taxon>Bacteria</taxon>
        <taxon>Pseudomonadati</taxon>
        <taxon>Pseudomonadota</taxon>
        <taxon>Gammaproteobacteria</taxon>
        <taxon>Vibrionales</taxon>
        <taxon>Vibrionaceae</taxon>
        <taxon>Photobacterium</taxon>
    </lineage>
</organism>
<feature type="transmembrane region" description="Helical" evidence="7">
    <location>
        <begin position="84"/>
        <end position="103"/>
    </location>
</feature>
<name>A0ABW9YIM7_9GAMM</name>
<gene>
    <name evidence="9" type="ORF">EIZ48_10240</name>
</gene>
<evidence type="ECO:0000256" key="4">
    <source>
        <dbReference type="ARBA" id="ARBA00022692"/>
    </source>
</evidence>
<dbReference type="PANTHER" id="PTHR40074:SF2">
    <property type="entry name" value="O-ACETYLTRANSFERASE WECH"/>
    <property type="match status" value="1"/>
</dbReference>
<protein>
    <recommendedName>
        <fullName evidence="8">Acyltransferase 3 domain-containing protein</fullName>
    </recommendedName>
</protein>
<comment type="similarity">
    <text evidence="2">Belongs to the acyltransferase 3 family.</text>
</comment>
<dbReference type="Proteomes" id="UP000738517">
    <property type="component" value="Unassembled WGS sequence"/>
</dbReference>
<evidence type="ECO:0000256" key="6">
    <source>
        <dbReference type="ARBA" id="ARBA00023136"/>
    </source>
</evidence>
<feature type="transmembrane region" description="Helical" evidence="7">
    <location>
        <begin position="298"/>
        <end position="316"/>
    </location>
</feature>
<evidence type="ECO:0000256" key="2">
    <source>
        <dbReference type="ARBA" id="ARBA00007400"/>
    </source>
</evidence>
<reference evidence="9 10" key="1">
    <citation type="journal article" date="2017" name="Int. J. Syst. Evol. Microbiol.">
        <title>Photobacterium alginatilyticum sp. nov., a marine bacterium isolated from bottom seawater.</title>
        <authorList>
            <person name="Wang X."/>
            <person name="Wang Y."/>
            <person name="Yang X."/>
            <person name="Sun H."/>
            <person name="Li B."/>
            <person name="Zhang X.H."/>
        </authorList>
    </citation>
    <scope>NUCLEOTIDE SEQUENCE [LARGE SCALE GENOMIC DNA]</scope>
    <source>
        <strain evidence="9 10">P03D4</strain>
    </source>
</reference>
<comment type="caution">
    <text evidence="9">The sequence shown here is derived from an EMBL/GenBank/DDBJ whole genome shotgun (WGS) entry which is preliminary data.</text>
</comment>
<evidence type="ECO:0000256" key="3">
    <source>
        <dbReference type="ARBA" id="ARBA00022475"/>
    </source>
</evidence>
<feature type="transmembrane region" description="Helical" evidence="7">
    <location>
        <begin position="149"/>
        <end position="166"/>
    </location>
</feature>
<feature type="transmembrane region" description="Helical" evidence="7">
    <location>
        <begin position="202"/>
        <end position="222"/>
    </location>
</feature>
<feature type="transmembrane region" description="Helical" evidence="7">
    <location>
        <begin position="12"/>
        <end position="30"/>
    </location>
</feature>
<feature type="transmembrane region" description="Helical" evidence="7">
    <location>
        <begin position="228"/>
        <end position="251"/>
    </location>
</feature>
<feature type="transmembrane region" description="Helical" evidence="7">
    <location>
        <begin position="172"/>
        <end position="190"/>
    </location>
</feature>
<feature type="transmembrane region" description="Helical" evidence="7">
    <location>
        <begin position="42"/>
        <end position="63"/>
    </location>
</feature>
<dbReference type="Pfam" id="PF01757">
    <property type="entry name" value="Acyl_transf_3"/>
    <property type="match status" value="1"/>
</dbReference>
<keyword evidence="10" id="KW-1185">Reference proteome</keyword>
<evidence type="ECO:0000256" key="5">
    <source>
        <dbReference type="ARBA" id="ARBA00022989"/>
    </source>
</evidence>
<accession>A0ABW9YIM7</accession>
<evidence type="ECO:0000313" key="9">
    <source>
        <dbReference type="EMBL" id="NBI52954.1"/>
    </source>
</evidence>
<feature type="transmembrane region" description="Helical" evidence="7">
    <location>
        <begin position="115"/>
        <end position="137"/>
    </location>
</feature>
<keyword evidence="6 7" id="KW-0472">Membrane</keyword>
<sequence>MNREHNIDSLRVVGILMVVILHSFAIYIVANYDYYNIDLKVSTSIAVFTRVAVPLFVMVSGRYMMSCLSSISLKEFYQKRAKRIIYPLLFWSLVYSVYKLVFVDGSTVESNIMDFVIGVPYVHLWFLYMIFGLYLVTPVLYKIKEKLSPKGYVIFSIVSLLIAPVFEMTAEIQILQLFTYIGYFTMGDILKDFVVTNRVKKMSFIGYLIAMLTAVGFTVYFIDQQSDIAFNFSASTMYTTTIATICLYVFFNGLTGKESVLSKLSIYTMGIYCIHHLILDLLVNYSGESITGIMVLDASYYAVATFGISFVFIYYLSKVKKISKWVGF</sequence>
<evidence type="ECO:0000256" key="1">
    <source>
        <dbReference type="ARBA" id="ARBA00004651"/>
    </source>
</evidence>